<comment type="caution">
    <text evidence="6">The sequence shown here is derived from an EMBL/GenBank/DDBJ whole genome shotgun (WGS) entry which is preliminary data.</text>
</comment>
<dbReference type="PROSITE" id="PS50042">
    <property type="entry name" value="CNMP_BINDING_3"/>
    <property type="match status" value="1"/>
</dbReference>
<dbReference type="Pfam" id="PF00027">
    <property type="entry name" value="cNMP_binding"/>
    <property type="match status" value="1"/>
</dbReference>
<sequence length="216" mass="24038">MSRFKTGEFVAQPGSEILAEGASSTQLYTALEGMGLRYKTLEDGRRQVVGFILPGDFIGLQSGVMGEMKHSVEATTRMTMCVFNRSELWDLFKNHPRRSFGLTHLAASEEFLLGEMLSAVGQMDGIAKIAWVLNRFYKRLTALGLNENDQVPMPYRQQDIADAMGLSLVHTNKTLAKLRVEGFATWSGDTLTVHRPEELAELGYAKGVKPLKRPLI</sequence>
<protein>
    <submittedName>
        <fullName evidence="6">Crp/Fnr family transcriptional regulator</fullName>
    </submittedName>
</protein>
<keyword evidence="3" id="KW-0804">Transcription</keyword>
<name>A0ABQ1L0J2_9RHOB</name>
<dbReference type="InterPro" id="IPR000595">
    <property type="entry name" value="cNMP-bd_dom"/>
</dbReference>
<dbReference type="InterPro" id="IPR014710">
    <property type="entry name" value="RmlC-like_jellyroll"/>
</dbReference>
<dbReference type="Gene3D" id="2.60.120.10">
    <property type="entry name" value="Jelly Rolls"/>
    <property type="match status" value="1"/>
</dbReference>
<evidence type="ECO:0000313" key="7">
    <source>
        <dbReference type="Proteomes" id="UP000645462"/>
    </source>
</evidence>
<evidence type="ECO:0000256" key="2">
    <source>
        <dbReference type="ARBA" id="ARBA00023125"/>
    </source>
</evidence>
<dbReference type="InterPro" id="IPR018490">
    <property type="entry name" value="cNMP-bd_dom_sf"/>
</dbReference>
<feature type="domain" description="Cyclic nucleotide-binding" evidence="4">
    <location>
        <begin position="1"/>
        <end position="59"/>
    </location>
</feature>
<dbReference type="Proteomes" id="UP000645462">
    <property type="component" value="Unassembled WGS sequence"/>
</dbReference>
<evidence type="ECO:0000256" key="3">
    <source>
        <dbReference type="ARBA" id="ARBA00023163"/>
    </source>
</evidence>
<evidence type="ECO:0000259" key="4">
    <source>
        <dbReference type="PROSITE" id="PS50042"/>
    </source>
</evidence>
<dbReference type="SUPFAM" id="SSF46785">
    <property type="entry name" value="Winged helix' DNA-binding domain"/>
    <property type="match status" value="1"/>
</dbReference>
<accession>A0ABQ1L0J2</accession>
<reference evidence="7" key="1">
    <citation type="journal article" date="2019" name="Int. J. Syst. Evol. Microbiol.">
        <title>The Global Catalogue of Microorganisms (GCM) 10K type strain sequencing project: providing services to taxonomists for standard genome sequencing and annotation.</title>
        <authorList>
            <consortium name="The Broad Institute Genomics Platform"/>
            <consortium name="The Broad Institute Genome Sequencing Center for Infectious Disease"/>
            <person name="Wu L."/>
            <person name="Ma J."/>
        </authorList>
    </citation>
    <scope>NUCLEOTIDE SEQUENCE [LARGE SCALE GENOMIC DNA]</scope>
    <source>
        <strain evidence="7">CGMCC 1.12478</strain>
    </source>
</reference>
<keyword evidence="2" id="KW-0238">DNA-binding</keyword>
<gene>
    <name evidence="6" type="ORF">GCM10011363_33230</name>
</gene>
<dbReference type="InterPro" id="IPR036390">
    <property type="entry name" value="WH_DNA-bd_sf"/>
</dbReference>
<dbReference type="SUPFAM" id="SSF51206">
    <property type="entry name" value="cAMP-binding domain-like"/>
    <property type="match status" value="1"/>
</dbReference>
<dbReference type="InterPro" id="IPR012318">
    <property type="entry name" value="HTH_CRP"/>
</dbReference>
<evidence type="ECO:0000259" key="5">
    <source>
        <dbReference type="PROSITE" id="PS51063"/>
    </source>
</evidence>
<dbReference type="EMBL" id="BMFC01000010">
    <property type="protein sequence ID" value="GGC14044.1"/>
    <property type="molecule type" value="Genomic_DNA"/>
</dbReference>
<evidence type="ECO:0000256" key="1">
    <source>
        <dbReference type="ARBA" id="ARBA00023015"/>
    </source>
</evidence>
<dbReference type="Pfam" id="PF13545">
    <property type="entry name" value="HTH_Crp_2"/>
    <property type="match status" value="1"/>
</dbReference>
<dbReference type="Gene3D" id="1.10.10.10">
    <property type="entry name" value="Winged helix-like DNA-binding domain superfamily/Winged helix DNA-binding domain"/>
    <property type="match status" value="1"/>
</dbReference>
<evidence type="ECO:0000313" key="6">
    <source>
        <dbReference type="EMBL" id="GGC14044.1"/>
    </source>
</evidence>
<dbReference type="InterPro" id="IPR036388">
    <property type="entry name" value="WH-like_DNA-bd_sf"/>
</dbReference>
<proteinExistence type="predicted"/>
<keyword evidence="7" id="KW-1185">Reference proteome</keyword>
<dbReference type="PROSITE" id="PS51063">
    <property type="entry name" value="HTH_CRP_2"/>
    <property type="match status" value="1"/>
</dbReference>
<organism evidence="6 7">
    <name type="scientific">Marivita lacus</name>
    <dbReference type="NCBI Taxonomy" id="1323742"/>
    <lineage>
        <taxon>Bacteria</taxon>
        <taxon>Pseudomonadati</taxon>
        <taxon>Pseudomonadota</taxon>
        <taxon>Alphaproteobacteria</taxon>
        <taxon>Rhodobacterales</taxon>
        <taxon>Roseobacteraceae</taxon>
        <taxon>Marivita</taxon>
    </lineage>
</organism>
<keyword evidence="1" id="KW-0805">Transcription regulation</keyword>
<dbReference type="CDD" id="cd00038">
    <property type="entry name" value="CAP_ED"/>
    <property type="match status" value="1"/>
</dbReference>
<feature type="domain" description="HTH crp-type" evidence="5">
    <location>
        <begin position="123"/>
        <end position="197"/>
    </location>
</feature>